<dbReference type="OrthoDB" id="16520at2759"/>
<organism evidence="20 21">
    <name type="scientific">Sphaceloma murrayae</name>
    <dbReference type="NCBI Taxonomy" id="2082308"/>
    <lineage>
        <taxon>Eukaryota</taxon>
        <taxon>Fungi</taxon>
        <taxon>Dikarya</taxon>
        <taxon>Ascomycota</taxon>
        <taxon>Pezizomycotina</taxon>
        <taxon>Dothideomycetes</taxon>
        <taxon>Dothideomycetidae</taxon>
        <taxon>Myriangiales</taxon>
        <taxon>Elsinoaceae</taxon>
        <taxon>Sphaceloma</taxon>
    </lineage>
</organism>
<dbReference type="GO" id="GO:0004177">
    <property type="term" value="F:aminopeptidase activity"/>
    <property type="evidence" value="ECO:0007669"/>
    <property type="project" value="UniProtKB-KW"/>
</dbReference>
<dbReference type="PANTHER" id="PTHR11731:SF200">
    <property type="entry name" value="DIPEPTIDYL PEPTIDASE 10, ISOFORM B"/>
    <property type="match status" value="1"/>
</dbReference>
<reference evidence="20 21" key="1">
    <citation type="submission" date="2017-06" db="EMBL/GenBank/DDBJ databases">
        <title>Draft genome sequence of a variant of Elsinoe murrayae.</title>
        <authorList>
            <person name="Cheng Q."/>
        </authorList>
    </citation>
    <scope>NUCLEOTIDE SEQUENCE [LARGE SCALE GENOMIC DNA]</scope>
    <source>
        <strain evidence="20 21">CQ-2017a</strain>
    </source>
</reference>
<evidence type="ECO:0000256" key="13">
    <source>
        <dbReference type="ARBA" id="ARBA00022989"/>
    </source>
</evidence>
<evidence type="ECO:0000256" key="14">
    <source>
        <dbReference type="ARBA" id="ARBA00023136"/>
    </source>
</evidence>
<dbReference type="EC" id="3.4.14.5" evidence="5"/>
<evidence type="ECO:0000313" key="20">
    <source>
        <dbReference type="EMBL" id="PNS18599.1"/>
    </source>
</evidence>
<keyword evidence="6" id="KW-0031">Aminopeptidase</keyword>
<feature type="region of interest" description="Disordered" evidence="16">
    <location>
        <begin position="1"/>
        <end position="34"/>
    </location>
</feature>
<dbReference type="GO" id="GO:0004252">
    <property type="term" value="F:serine-type endopeptidase activity"/>
    <property type="evidence" value="ECO:0007669"/>
    <property type="project" value="InterPro"/>
</dbReference>
<dbReference type="InterPro" id="IPR001375">
    <property type="entry name" value="Peptidase_S9_cat"/>
</dbReference>
<comment type="similarity">
    <text evidence="4">Belongs to the peptidase S9B family.</text>
</comment>
<evidence type="ECO:0000259" key="18">
    <source>
        <dbReference type="Pfam" id="PF00326"/>
    </source>
</evidence>
<keyword evidence="10" id="KW-0378">Hydrolase</keyword>
<dbReference type="InterPro" id="IPR029058">
    <property type="entry name" value="AB_hydrolase_fold"/>
</dbReference>
<evidence type="ECO:0000256" key="16">
    <source>
        <dbReference type="SAM" id="MobiDB-lite"/>
    </source>
</evidence>
<dbReference type="Pfam" id="PF00930">
    <property type="entry name" value="DPPIV_N"/>
    <property type="match status" value="1"/>
</dbReference>
<dbReference type="GO" id="GO:0005886">
    <property type="term" value="C:plasma membrane"/>
    <property type="evidence" value="ECO:0007669"/>
    <property type="project" value="TreeGrafter"/>
</dbReference>
<comment type="subcellular location">
    <subcellularLocation>
        <location evidence="3">Vacuole membrane</location>
        <topology evidence="3">Single-pass type II membrane protein</topology>
    </subcellularLocation>
</comment>
<protein>
    <recommendedName>
        <fullName evidence="5">dipeptidyl-peptidase IV</fullName>
        <ecNumber evidence="5">3.4.14.5</ecNumber>
    </recommendedName>
</protein>
<evidence type="ECO:0000256" key="10">
    <source>
        <dbReference type="ARBA" id="ARBA00022801"/>
    </source>
</evidence>
<evidence type="ECO:0000256" key="8">
    <source>
        <dbReference type="ARBA" id="ARBA00022670"/>
    </source>
</evidence>
<feature type="domain" description="Peptidase S9 prolyl oligopeptidase catalytic" evidence="18">
    <location>
        <begin position="678"/>
        <end position="880"/>
    </location>
</feature>
<dbReference type="GO" id="GO:0008239">
    <property type="term" value="F:dipeptidyl-peptidase activity"/>
    <property type="evidence" value="ECO:0007669"/>
    <property type="project" value="UniProtKB-EC"/>
</dbReference>
<comment type="function">
    <text evidence="2">Type IV dipeptidyl-peptidase which removes N-terminal dipeptides sequentially from polypeptides having unsubstituted N-termini provided that the penultimate residue is proline.</text>
</comment>
<dbReference type="InterPro" id="IPR050278">
    <property type="entry name" value="Serine_Prot_S9B/DPPIV"/>
</dbReference>
<feature type="domain" description="Dipeptidylpeptidase IV N-terminal" evidence="19">
    <location>
        <begin position="217"/>
        <end position="592"/>
    </location>
</feature>
<dbReference type="STRING" id="2082308.A0A2K1QUA6"/>
<keyword evidence="21" id="KW-1185">Reference proteome</keyword>
<dbReference type="EMBL" id="NKHZ01000039">
    <property type="protein sequence ID" value="PNS18599.1"/>
    <property type="molecule type" value="Genomic_DNA"/>
</dbReference>
<dbReference type="AlphaFoldDB" id="A0A2K1QUA6"/>
<evidence type="ECO:0000256" key="4">
    <source>
        <dbReference type="ARBA" id="ARBA00006150"/>
    </source>
</evidence>
<dbReference type="InParanoid" id="A0A2K1QUA6"/>
<feature type="compositionally biased region" description="Basic and acidic residues" evidence="16">
    <location>
        <begin position="17"/>
        <end position="26"/>
    </location>
</feature>
<dbReference type="Proteomes" id="UP000243797">
    <property type="component" value="Unassembled WGS sequence"/>
</dbReference>
<evidence type="ECO:0000256" key="3">
    <source>
        <dbReference type="ARBA" id="ARBA00004576"/>
    </source>
</evidence>
<evidence type="ECO:0000256" key="15">
    <source>
        <dbReference type="ARBA" id="ARBA00023180"/>
    </source>
</evidence>
<evidence type="ECO:0000256" key="11">
    <source>
        <dbReference type="ARBA" id="ARBA00022825"/>
    </source>
</evidence>
<keyword evidence="11" id="KW-0720">Serine protease</keyword>
<keyword evidence="9 17" id="KW-0812">Transmembrane</keyword>
<accession>A0A2K1QUA6</accession>
<evidence type="ECO:0000256" key="5">
    <source>
        <dbReference type="ARBA" id="ARBA00012062"/>
    </source>
</evidence>
<evidence type="ECO:0000256" key="9">
    <source>
        <dbReference type="ARBA" id="ARBA00022692"/>
    </source>
</evidence>
<feature type="transmembrane region" description="Helical" evidence="17">
    <location>
        <begin position="86"/>
        <end position="106"/>
    </location>
</feature>
<evidence type="ECO:0000313" key="21">
    <source>
        <dbReference type="Proteomes" id="UP000243797"/>
    </source>
</evidence>
<gene>
    <name evidence="20" type="ORF">CAC42_5138</name>
</gene>
<evidence type="ECO:0000256" key="2">
    <source>
        <dbReference type="ARBA" id="ARBA00002218"/>
    </source>
</evidence>
<dbReference type="GO" id="GO:0005774">
    <property type="term" value="C:vacuolar membrane"/>
    <property type="evidence" value="ECO:0007669"/>
    <property type="project" value="UniProtKB-SubCell"/>
</dbReference>
<keyword evidence="8" id="KW-0645">Protease</keyword>
<keyword evidence="7" id="KW-0926">Vacuole</keyword>
<proteinExistence type="inferred from homology"/>
<keyword evidence="12" id="KW-0735">Signal-anchor</keyword>
<dbReference type="FunFam" id="3.40.50.1820:FF:000003">
    <property type="entry name" value="Dipeptidyl peptidase 4"/>
    <property type="match status" value="1"/>
</dbReference>
<comment type="caution">
    <text evidence="20">The sequence shown here is derived from an EMBL/GenBank/DDBJ whole genome shotgun (WGS) entry which is preliminary data.</text>
</comment>
<dbReference type="InterPro" id="IPR002471">
    <property type="entry name" value="Pept_S9_AS"/>
</dbReference>
<dbReference type="InterPro" id="IPR002469">
    <property type="entry name" value="Peptidase_S9B_N"/>
</dbReference>
<dbReference type="PANTHER" id="PTHR11731">
    <property type="entry name" value="PROTEASE FAMILY S9B,C DIPEPTIDYL-PEPTIDASE IV-RELATED"/>
    <property type="match status" value="1"/>
</dbReference>
<keyword evidence="13 17" id="KW-1133">Transmembrane helix</keyword>
<evidence type="ECO:0000256" key="1">
    <source>
        <dbReference type="ARBA" id="ARBA00001257"/>
    </source>
</evidence>
<sequence>MGKYKDEEAQPLTSSQDDAKVEEGPDTRLSTDSVSTTSLILDHVSDAATLRGKTRVGSRTPESEYDLEEKAAWKTVKPADRKARRYFWIVVAIALVGWVAALFLFISTGTHRPMSNRPHDPHATSTTGTGKKVTLQQVLQGEWYPRQHAISWTEGPDGEDGLLLQRGGEGGRDYLVIEDVRYMQDPGVNAEKSKTLMKEPTFTYGTERVTVSEAWPSKDHRHVLVQSDRVKNWRHSNTAKYWIFNVESQVGEPLDPRNPGGRMQLASWSPKGDAVVFTRDNNLYLRKLTEKTVTQITKDGGPNYFYGIPDWVYEEEVFHGASGTWWSGDGKYVAYLRTNETKVPTFPVQYFFSRPSGEYPNPGEEAYPDVQEIKYPKAGAPMSVVSLLIYDIAKGASFEVKTDDDFPDDDRLITEVVWAGTTGKLLVKETNRESDILKVVLMDASAQKGHVVRETDIGAIDGGWFEISETTTYVPADLANGRPDDGYIDTVVHDGNDHLAYFTPLNSSKPIMLTSGDWEVVDAPSALDLKNNLVYFVSTKEHSTQRHVYSVKLDGSDMKAVTDTSEISYYDISFSKAAGFALLSYQGPRIPWQKVISTPSNPSPIDIHIEDNGELSDLASRTELPLEQYQTINVDGFELNLVERRPPHFNPKRKYPVLFMLYNGPGYQEVDRKFAINFQSYVASTLGYIVVTLDGRGTGFRGRATRTIIRGNIGYWESHDQIAAAKMWAAKPYVDAERLAIWGWSYGGYLTLKTLEQDAGQTFKYGMAVAPVTDWRFYDSIYTERYMHTPQNNPEGYKNATVSDAMALSKNVRFLVMHGVSDDNVHVQNTLALLDRLDMAGISNYDVHVFPDSDHSIYFHGAHQVVYQKLSDWLVNAFNGEWLRTAQPTPYADIDRRR</sequence>
<dbReference type="SUPFAM" id="SSF53474">
    <property type="entry name" value="alpha/beta-Hydrolases"/>
    <property type="match status" value="1"/>
</dbReference>
<comment type="catalytic activity">
    <reaction evidence="1">
        <text>Release of an N-terminal dipeptide, Xaa-Yaa-|-Zaa-, from a polypeptide, preferentially when Yaa is Pro, provided Zaa is neither Pro nor hydroxyproline.</text>
        <dbReference type="EC" id="3.4.14.5"/>
    </reaction>
</comment>
<name>A0A2K1QUA6_9PEZI</name>
<evidence type="ECO:0000259" key="19">
    <source>
        <dbReference type="Pfam" id="PF00930"/>
    </source>
</evidence>
<dbReference type="Gene3D" id="3.40.50.1820">
    <property type="entry name" value="alpha/beta hydrolase"/>
    <property type="match status" value="1"/>
</dbReference>
<dbReference type="PROSITE" id="PS00708">
    <property type="entry name" value="PRO_ENDOPEP_SER"/>
    <property type="match status" value="1"/>
</dbReference>
<evidence type="ECO:0000256" key="6">
    <source>
        <dbReference type="ARBA" id="ARBA00022438"/>
    </source>
</evidence>
<evidence type="ECO:0000256" key="7">
    <source>
        <dbReference type="ARBA" id="ARBA00022554"/>
    </source>
</evidence>
<dbReference type="FunCoup" id="A0A2K1QUA6">
    <property type="interactions" value="294"/>
</dbReference>
<evidence type="ECO:0000256" key="17">
    <source>
        <dbReference type="SAM" id="Phobius"/>
    </source>
</evidence>
<dbReference type="Pfam" id="PF00326">
    <property type="entry name" value="Peptidase_S9"/>
    <property type="match status" value="1"/>
</dbReference>
<keyword evidence="14 17" id="KW-0472">Membrane</keyword>
<keyword evidence="15" id="KW-0325">Glycoprotein</keyword>
<evidence type="ECO:0000256" key="12">
    <source>
        <dbReference type="ARBA" id="ARBA00022968"/>
    </source>
</evidence>
<dbReference type="SUPFAM" id="SSF82171">
    <property type="entry name" value="DPP6 N-terminal domain-like"/>
    <property type="match status" value="1"/>
</dbReference>
<dbReference type="Gene3D" id="2.140.10.30">
    <property type="entry name" value="Dipeptidylpeptidase IV, N-terminal domain"/>
    <property type="match status" value="1"/>
</dbReference>
<dbReference type="GO" id="GO:0006508">
    <property type="term" value="P:proteolysis"/>
    <property type="evidence" value="ECO:0007669"/>
    <property type="project" value="UniProtKB-KW"/>
</dbReference>